<comment type="similarity">
    <text evidence="1 2">Belongs to the small heat shock protein (HSP20) family.</text>
</comment>
<dbReference type="Proteomes" id="UP000294650">
    <property type="component" value="Unassembled WGS sequence"/>
</dbReference>
<dbReference type="EMBL" id="SMAN01000001">
    <property type="protein sequence ID" value="TCT26679.1"/>
    <property type="molecule type" value="Genomic_DNA"/>
</dbReference>
<evidence type="ECO:0000256" key="2">
    <source>
        <dbReference type="RuleBase" id="RU003616"/>
    </source>
</evidence>
<dbReference type="InterPro" id="IPR002068">
    <property type="entry name" value="A-crystallin/Hsp20_dom"/>
</dbReference>
<dbReference type="AlphaFoldDB" id="A0A4R3NAN9"/>
<dbReference type="RefSeq" id="WP_132369934.1">
    <property type="nucleotide sequence ID" value="NZ_SMAN01000001.1"/>
</dbReference>
<accession>A0A4R3NAN9</accession>
<dbReference type="Pfam" id="PF00011">
    <property type="entry name" value="HSP20"/>
    <property type="match status" value="1"/>
</dbReference>
<evidence type="ECO:0000259" key="3">
    <source>
        <dbReference type="PROSITE" id="PS01031"/>
    </source>
</evidence>
<evidence type="ECO:0000313" key="6">
    <source>
        <dbReference type="Proteomes" id="UP000294650"/>
    </source>
</evidence>
<dbReference type="InterPro" id="IPR007052">
    <property type="entry name" value="CS_dom"/>
</dbReference>
<reference evidence="5 6" key="1">
    <citation type="submission" date="2019-03" db="EMBL/GenBank/DDBJ databases">
        <title>Genomic Encyclopedia of Type Strains, Phase IV (KMG-IV): sequencing the most valuable type-strain genomes for metagenomic binning, comparative biology and taxonomic classification.</title>
        <authorList>
            <person name="Goeker M."/>
        </authorList>
    </citation>
    <scope>NUCLEOTIDE SEQUENCE [LARGE SCALE GENOMIC DNA]</scope>
    <source>
        <strain evidence="5 6">DSM 25894</strain>
    </source>
</reference>
<dbReference type="PANTHER" id="PTHR11527">
    <property type="entry name" value="HEAT-SHOCK PROTEIN 20 FAMILY MEMBER"/>
    <property type="match status" value="1"/>
</dbReference>
<dbReference type="InterPro" id="IPR031107">
    <property type="entry name" value="Small_HSP"/>
</dbReference>
<comment type="caution">
    <text evidence="5">The sequence shown here is derived from an EMBL/GenBank/DDBJ whole genome shotgun (WGS) entry which is preliminary data.</text>
</comment>
<dbReference type="Gene3D" id="2.60.40.790">
    <property type="match status" value="1"/>
</dbReference>
<proteinExistence type="inferred from homology"/>
<evidence type="ECO:0000256" key="1">
    <source>
        <dbReference type="PROSITE-ProRule" id="PRU00285"/>
    </source>
</evidence>
<dbReference type="SUPFAM" id="SSF49764">
    <property type="entry name" value="HSP20-like chaperones"/>
    <property type="match status" value="1"/>
</dbReference>
<dbReference type="CDD" id="cd06464">
    <property type="entry name" value="ACD_sHsps-like"/>
    <property type="match status" value="1"/>
</dbReference>
<dbReference type="OrthoDB" id="1806521at2"/>
<gene>
    <name evidence="5" type="ORF">EDD68_10132</name>
</gene>
<protein>
    <submittedName>
        <fullName evidence="5">HSP20 family protein</fullName>
    </submittedName>
</protein>
<dbReference type="PROSITE" id="PS51203">
    <property type="entry name" value="CS"/>
    <property type="match status" value="1"/>
</dbReference>
<evidence type="ECO:0000313" key="5">
    <source>
        <dbReference type="EMBL" id="TCT26679.1"/>
    </source>
</evidence>
<feature type="domain" description="CS" evidence="4">
    <location>
        <begin position="40"/>
        <end position="149"/>
    </location>
</feature>
<keyword evidence="6" id="KW-1185">Reference proteome</keyword>
<evidence type="ECO:0000259" key="4">
    <source>
        <dbReference type="PROSITE" id="PS51203"/>
    </source>
</evidence>
<feature type="domain" description="SHSP" evidence="3">
    <location>
        <begin position="35"/>
        <end position="149"/>
    </location>
</feature>
<name>A0A4R3NAN9_9BACI</name>
<dbReference type="InterPro" id="IPR008978">
    <property type="entry name" value="HSP20-like_chaperone"/>
</dbReference>
<dbReference type="PROSITE" id="PS01031">
    <property type="entry name" value="SHSP"/>
    <property type="match status" value="1"/>
</dbReference>
<organism evidence="5 6">
    <name type="scientific">Melghiribacillus thermohalophilus</name>
    <dbReference type="NCBI Taxonomy" id="1324956"/>
    <lineage>
        <taxon>Bacteria</taxon>
        <taxon>Bacillati</taxon>
        <taxon>Bacillota</taxon>
        <taxon>Bacilli</taxon>
        <taxon>Bacillales</taxon>
        <taxon>Bacillaceae</taxon>
        <taxon>Melghiribacillus</taxon>
    </lineage>
</organism>
<sequence length="149" mass="17522">MPLIPYEPFRRLEHMKRELDHFFSNDFPSLTFRDEFKPIFQTPRADVYETEKEVVARCDLPGIENKEDVRIEVDTHSLTISGKISRTREVKEEKFMTQERHEGSFHRTIPLPASVSSEGVKATYKNGVLEVRMPKTGDEQKRKIDIEFH</sequence>